<dbReference type="EMBL" id="ATCN01000367">
    <property type="protein sequence ID" value="EPR79179.1"/>
    <property type="molecule type" value="Genomic_DNA"/>
</dbReference>
<accession>S7XJH9</accession>
<reference evidence="2" key="1">
    <citation type="journal article" date="2013" name="PLoS Genet.">
        <title>The genome of Spraguea lophii and the basis of host-microsporidian interactions.</title>
        <authorList>
            <person name="Campbell S.E."/>
            <person name="Williams T.A."/>
            <person name="Yousuf A."/>
            <person name="Soanes D.M."/>
            <person name="Paszkiewicz K.H."/>
            <person name="Williams B.A.P."/>
        </authorList>
    </citation>
    <scope>NUCLEOTIDE SEQUENCE [LARGE SCALE GENOMIC DNA]</scope>
    <source>
        <strain evidence="2">42_110</strain>
    </source>
</reference>
<dbReference type="Proteomes" id="UP000014978">
    <property type="component" value="Unassembled WGS sequence"/>
</dbReference>
<evidence type="ECO:0000313" key="1">
    <source>
        <dbReference type="EMBL" id="EPR79179.1"/>
    </source>
</evidence>
<evidence type="ECO:0000313" key="2">
    <source>
        <dbReference type="Proteomes" id="UP000014978"/>
    </source>
</evidence>
<dbReference type="VEuPathDB" id="MicrosporidiaDB:SLOPH_861"/>
<proteinExistence type="predicted"/>
<dbReference type="InParanoid" id="S7XJH9"/>
<sequence length="166" mass="19639">MLKETNILKCLKKELRLKSHNIRNNMHSELKHCVLSTKNSIDKKVEEECILIKNMMVEKHNELDRYFMECKKYLDNTIVEINSEMDKKMKVLNDERDRRLGEVEHKLNCIKNEVSEYCGNAVSSLEESKCRNIENVGVKEKKITCEIEQYGKDEVEKIKKIIKSIF</sequence>
<name>S7XJH9_SPRLO</name>
<dbReference type="HOGENOM" id="CLU_1603817_0_0_1"/>
<organism evidence="1 2">
    <name type="scientific">Spraguea lophii (strain 42_110)</name>
    <name type="common">Microsporidian parasite</name>
    <dbReference type="NCBI Taxonomy" id="1358809"/>
    <lineage>
        <taxon>Eukaryota</taxon>
        <taxon>Fungi</taxon>
        <taxon>Fungi incertae sedis</taxon>
        <taxon>Microsporidia</taxon>
        <taxon>Spragueidae</taxon>
        <taxon>Spraguea</taxon>
    </lineage>
</organism>
<keyword evidence="2" id="KW-1185">Reference proteome</keyword>
<gene>
    <name evidence="1" type="ORF">SLOPH_861</name>
</gene>
<comment type="caution">
    <text evidence="1">The sequence shown here is derived from an EMBL/GenBank/DDBJ whole genome shotgun (WGS) entry which is preliminary data.</text>
</comment>
<protein>
    <submittedName>
        <fullName evidence="1">Uncharacterized protein</fullName>
    </submittedName>
</protein>
<dbReference type="AlphaFoldDB" id="S7XJH9"/>
<dbReference type="Pfam" id="PF17380">
    <property type="entry name" value="DUF5401"/>
    <property type="match status" value="1"/>
</dbReference>